<proteinExistence type="predicted"/>
<feature type="domain" description="Metalloprotease TldD/E C-terminal" evidence="2">
    <location>
        <begin position="206"/>
        <end position="412"/>
    </location>
</feature>
<dbReference type="SUPFAM" id="SSF111283">
    <property type="entry name" value="Putative modulator of DNA gyrase, PmbA/TldD"/>
    <property type="match status" value="1"/>
</dbReference>
<dbReference type="Gene3D" id="3.30.2290.10">
    <property type="entry name" value="PmbA/TldD superfamily"/>
    <property type="match status" value="1"/>
</dbReference>
<evidence type="ECO:0000259" key="3">
    <source>
        <dbReference type="Pfam" id="PF19290"/>
    </source>
</evidence>
<dbReference type="InterPro" id="IPR045569">
    <property type="entry name" value="Metalloprtase-TldD/E_C"/>
</dbReference>
<evidence type="ECO:0000259" key="2">
    <source>
        <dbReference type="Pfam" id="PF19289"/>
    </source>
</evidence>
<gene>
    <name evidence="4" type="ORF">MLAUSG7_0469</name>
</gene>
<dbReference type="KEGG" id="mesg:MLAUSG7_0469"/>
<dbReference type="PANTHER" id="PTHR43421">
    <property type="entry name" value="METALLOPROTEASE PMBA"/>
    <property type="match status" value="1"/>
</dbReference>
<dbReference type="InterPro" id="IPR035068">
    <property type="entry name" value="TldD/PmbA_N"/>
</dbReference>
<dbReference type="Pfam" id="PF01523">
    <property type="entry name" value="PmbA_TldD_1st"/>
    <property type="match status" value="1"/>
</dbReference>
<accession>A0A8D6PVA4</accession>
<dbReference type="RefSeq" id="WP_214400361.1">
    <property type="nucleotide sequence ID" value="NZ_LR792632.1"/>
</dbReference>
<dbReference type="InterPro" id="IPR002510">
    <property type="entry name" value="Metalloprtase-TldD/E_N"/>
</dbReference>
<dbReference type="GO" id="GO:0008237">
    <property type="term" value="F:metallopeptidase activity"/>
    <property type="evidence" value="ECO:0007669"/>
    <property type="project" value="InterPro"/>
</dbReference>
<dbReference type="PANTHER" id="PTHR43421:SF1">
    <property type="entry name" value="METALLOPROTEASE PMBA"/>
    <property type="match status" value="1"/>
</dbReference>
<sequence length="416" mass="46931">MDLEKLIKIGEKEGFETEVFFEKSYYTGVDLDGKSVDSFQTEVDYGIGVRVLKDGKVGFAYSNRFDESIVYRAMKNLVEDRYTKFAEPQKYKEPKGIYYKEILKLEEEKLLGYLITMRDIILDNNATVLSGGVSKSVGYVRIINSNGVDVEYEDTYFSASISIMYEGETSYEGKTEHNIFNVEEISYKALDLAKKSANGKSISYKGNIILSPRALRELLAYTLVPAFSAENVQRDRSILKNKIGEQIFNDCITIVDDGTLDYGLYSSKCDDEGTKTQRTVLVENGILKNYLYDIKRANKEGKTSTGNASRGYSSLPYISPTNFIIEKTNNSLDDFDEYIYINGIIGSHTSNPITGDFAVEIQNSYYYKNGEIIPLKKGMFGGNIFEMFKEAIPLNDVEQRGKLISPSIVFKGEIVS</sequence>
<feature type="domain" description="Metalloprotease TldD/E central" evidence="3">
    <location>
        <begin position="104"/>
        <end position="195"/>
    </location>
</feature>
<dbReference type="InterPro" id="IPR045570">
    <property type="entry name" value="Metalloprtase-TldD/E_cen_dom"/>
</dbReference>
<dbReference type="Pfam" id="PF19289">
    <property type="entry name" value="PmbA_TldD_3rd"/>
    <property type="match status" value="1"/>
</dbReference>
<dbReference type="InterPro" id="IPR047657">
    <property type="entry name" value="PmbA"/>
</dbReference>
<protein>
    <submittedName>
        <fullName evidence="4">TldE/PmbA protein, part of proposed TldE/TldD proteolytic complex (PMID 12029038)</fullName>
    </submittedName>
</protein>
<organism evidence="4 5">
    <name type="scientific">Methanocaldococcus lauensis</name>
    <dbReference type="NCBI Taxonomy" id="2546128"/>
    <lineage>
        <taxon>Archaea</taxon>
        <taxon>Methanobacteriati</taxon>
        <taxon>Methanobacteriota</taxon>
        <taxon>Methanomada group</taxon>
        <taxon>Methanococci</taxon>
        <taxon>Methanococcales</taxon>
        <taxon>Methanocaldococcaceae</taxon>
        <taxon>Methanocaldococcus</taxon>
    </lineage>
</organism>
<dbReference type="GO" id="GO:0006508">
    <property type="term" value="P:proteolysis"/>
    <property type="evidence" value="ECO:0007669"/>
    <property type="project" value="InterPro"/>
</dbReference>
<evidence type="ECO:0000259" key="1">
    <source>
        <dbReference type="Pfam" id="PF01523"/>
    </source>
</evidence>
<reference evidence="4 5" key="1">
    <citation type="submission" date="2020-04" db="EMBL/GenBank/DDBJ databases">
        <authorList>
            <consortium name="Genoscope - CEA"/>
            <person name="William W."/>
        </authorList>
    </citation>
    <scope>NUCLEOTIDE SEQUENCE [LARGE SCALE GENOMIC DNA]</scope>
    <source>
        <strain evidence="4 5">SG7</strain>
    </source>
</reference>
<dbReference type="InterPro" id="IPR036059">
    <property type="entry name" value="TldD/PmbA_sf"/>
</dbReference>
<keyword evidence="5" id="KW-1185">Reference proteome</keyword>
<dbReference type="Proteomes" id="UP000679213">
    <property type="component" value="Chromosome I"/>
</dbReference>
<dbReference type="GO" id="GO:0005829">
    <property type="term" value="C:cytosol"/>
    <property type="evidence" value="ECO:0007669"/>
    <property type="project" value="TreeGrafter"/>
</dbReference>
<evidence type="ECO:0000313" key="5">
    <source>
        <dbReference type="Proteomes" id="UP000679213"/>
    </source>
</evidence>
<dbReference type="AlphaFoldDB" id="A0A8D6PVA4"/>
<evidence type="ECO:0000313" key="4">
    <source>
        <dbReference type="EMBL" id="CAB3287945.1"/>
    </source>
</evidence>
<feature type="domain" description="Metalloprotease TldD/E N-terminal" evidence="1">
    <location>
        <begin position="18"/>
        <end position="79"/>
    </location>
</feature>
<dbReference type="EMBL" id="LR792632">
    <property type="protein sequence ID" value="CAB3287945.1"/>
    <property type="molecule type" value="Genomic_DNA"/>
</dbReference>
<name>A0A8D6PVA4_9EURY</name>
<dbReference type="Pfam" id="PF19290">
    <property type="entry name" value="PmbA_TldD_2nd"/>
    <property type="match status" value="1"/>
</dbReference>
<dbReference type="GeneID" id="65883281"/>